<organism evidence="3 4">
    <name type="scientific">Paracoccidioides lutzii (strain ATCC MYA-826 / Pb01)</name>
    <name type="common">Paracoccidioides brasiliensis</name>
    <dbReference type="NCBI Taxonomy" id="502779"/>
    <lineage>
        <taxon>Eukaryota</taxon>
        <taxon>Fungi</taxon>
        <taxon>Dikarya</taxon>
        <taxon>Ascomycota</taxon>
        <taxon>Pezizomycotina</taxon>
        <taxon>Eurotiomycetes</taxon>
        <taxon>Eurotiomycetidae</taxon>
        <taxon>Onygenales</taxon>
        <taxon>Ajellomycetaceae</taxon>
        <taxon>Paracoccidioides</taxon>
    </lineage>
</organism>
<dbReference type="SUPFAM" id="SSF56112">
    <property type="entry name" value="Protein kinase-like (PK-like)"/>
    <property type="match status" value="1"/>
</dbReference>
<dbReference type="PANTHER" id="PTHR12239:SF41">
    <property type="entry name" value="MEMBRANE ASSOCIATED PROTEIN, PUTATIVE-RELATED"/>
    <property type="match status" value="1"/>
</dbReference>
<keyword evidence="4" id="KW-1185">Reference proteome</keyword>
<dbReference type="InterPro" id="IPR002575">
    <property type="entry name" value="Aminoglycoside_PTrfase"/>
</dbReference>
<dbReference type="VEuPathDB" id="FungiDB:PAAG_07994"/>
<dbReference type="OMA" id="KFCTQRC"/>
<reference evidence="3 4" key="1">
    <citation type="journal article" date="2011" name="PLoS Genet.">
        <title>Comparative genomic analysis of human fungal pathogens causing paracoccidioidomycosis.</title>
        <authorList>
            <person name="Desjardins C.A."/>
            <person name="Champion M.D."/>
            <person name="Holder J.W."/>
            <person name="Muszewska A."/>
            <person name="Goldberg J."/>
            <person name="Bailao A.M."/>
            <person name="Brigido M.M."/>
            <person name="Ferreira M.E."/>
            <person name="Garcia A.M."/>
            <person name="Grynberg M."/>
            <person name="Gujja S."/>
            <person name="Heiman D.I."/>
            <person name="Henn M.R."/>
            <person name="Kodira C.D."/>
            <person name="Leon-Narvaez H."/>
            <person name="Longo L.V."/>
            <person name="Ma L.J."/>
            <person name="Malavazi I."/>
            <person name="Matsuo A.L."/>
            <person name="Morais F.V."/>
            <person name="Pereira M."/>
            <person name="Rodriguez-Brito S."/>
            <person name="Sakthikumar S."/>
            <person name="Salem-Izacc S.M."/>
            <person name="Sykes S.M."/>
            <person name="Teixeira M.M."/>
            <person name="Vallejo M.C."/>
            <person name="Walter M.E."/>
            <person name="Yandava C."/>
            <person name="Young S."/>
            <person name="Zeng Q."/>
            <person name="Zucker J."/>
            <person name="Felipe M.S."/>
            <person name="Goldman G.H."/>
            <person name="Haas B.J."/>
            <person name="McEwen J.G."/>
            <person name="Nino-Vega G."/>
            <person name="Puccia R."/>
            <person name="San-Blas G."/>
            <person name="Soares C.M."/>
            <person name="Birren B.W."/>
            <person name="Cuomo C.A."/>
        </authorList>
    </citation>
    <scope>NUCLEOTIDE SEQUENCE [LARGE SCALE GENOMIC DNA]</scope>
    <source>
        <strain evidence="4">ATCC MYA-826 / Pb01</strain>
    </source>
</reference>
<dbReference type="OrthoDB" id="2156052at2759"/>
<accession>C1HB53</accession>
<feature type="domain" description="Aminoglycoside phosphotransferase" evidence="2">
    <location>
        <begin position="693"/>
        <end position="754"/>
    </location>
</feature>
<dbReference type="InterPro" id="IPR052293">
    <property type="entry name" value="SRRP"/>
</dbReference>
<evidence type="ECO:0000313" key="4">
    <source>
        <dbReference type="Proteomes" id="UP000002059"/>
    </source>
</evidence>
<dbReference type="PANTHER" id="PTHR12239">
    <property type="entry name" value="PROTEIN CBG20215-RELATED"/>
    <property type="match status" value="1"/>
</dbReference>
<sequence>MANSNSPDYRALFLQAEEEWKRAEEQRRHAEEEHRRAEEGRRHAEEEHRRAEEGRKHAEEGRRHAEEEHRRAEEGRRHAEEGRRRAEEGRRHAEEEHRRAEEGRRHAEGRSLQTSLPEFIRACHTLLSIPLRVAEPSHSTKGAIQPPKGKYCPTKLLPWVDLPAKQQDIYTSVCNYLGPAGGAEQRPFPPIIALEEVSRRVSRRPLSSERDLETYERLAVEDHIVDIIDELCKIPEARNEFCLGDGIRFENHANAMDNFDTDQSDSPRTRPDQFCIHRLDNNMNTLLTTVEYKPPHKLSVENLRVGLRPMNFWETVVKPRTIPVDKEEKLKYNAQQISGSAVVQHYHTMIEDGIPYAYVTNGLAFILLHVPYDDPSTLYYYLCEPNLDLGIDDNRGFDQPNTAIARALCLCLMSFDFPPRDQEWRNAARAQLHIWKTSFDYTLSEIPEEELRQAPPDSEYSGSEYTGSEYLPSSPTQTPVRRGIPTRSQPGCSPPDLSHSTERTDSSDSDSNQNAPARKRGFSQITSSPPTQRTGRSDSRNAQGPQFRQAAAQFCTQRCLRGLRSGDLLDHNCPNVARHQHGENVERHCINDASLLRLLNQQLDDNLDRNCSPLGIQGTYGAIFKLTCAEHGYTVAGKGTTSAFWAEVSREAEIYRILQTVQGVAVPVFLGSIDLAKTYFLHGFGPIRHMLLMAWGGESIANLERWPLLQQEISRSTKGIRALGVIHGDLRPDNILWSNELKRAIVIDFHRCRLDRQLMEKLEKKRTACGIGTRAPKQPRKSYIRNQRGIQEQIEQ</sequence>
<name>C1HB53_PARBA</name>
<dbReference type="HOGENOM" id="CLU_010672_2_0_1"/>
<dbReference type="eggNOG" id="ENOG502TFG6">
    <property type="taxonomic scope" value="Eukaryota"/>
</dbReference>
<protein>
    <recommendedName>
        <fullName evidence="2">Aminoglycoside phosphotransferase domain-containing protein</fullName>
    </recommendedName>
</protein>
<dbReference type="Gene3D" id="1.10.510.10">
    <property type="entry name" value="Transferase(Phosphotransferase) domain 1"/>
    <property type="match status" value="1"/>
</dbReference>
<feature type="compositionally biased region" description="Polar residues" evidence="1">
    <location>
        <begin position="523"/>
        <end position="546"/>
    </location>
</feature>
<feature type="region of interest" description="Disordered" evidence="1">
    <location>
        <begin position="449"/>
        <end position="547"/>
    </location>
</feature>
<feature type="region of interest" description="Disordered" evidence="1">
    <location>
        <begin position="21"/>
        <end position="112"/>
    </location>
</feature>
<dbReference type="RefSeq" id="XP_002790108.2">
    <property type="nucleotide sequence ID" value="XM_002790062.2"/>
</dbReference>
<proteinExistence type="predicted"/>
<feature type="compositionally biased region" description="Basic and acidic residues" evidence="1">
    <location>
        <begin position="21"/>
        <end position="109"/>
    </location>
</feature>
<evidence type="ECO:0000313" key="3">
    <source>
        <dbReference type="EMBL" id="EEH37576.2"/>
    </source>
</evidence>
<dbReference type="GeneID" id="9093347"/>
<dbReference type="InterPro" id="IPR011009">
    <property type="entry name" value="Kinase-like_dom_sf"/>
</dbReference>
<dbReference type="AlphaFoldDB" id="C1HB53"/>
<dbReference type="EMBL" id="KN294019">
    <property type="protein sequence ID" value="EEH37576.2"/>
    <property type="molecule type" value="Genomic_DNA"/>
</dbReference>
<dbReference type="Proteomes" id="UP000002059">
    <property type="component" value="Partially assembled WGS sequence"/>
</dbReference>
<feature type="compositionally biased region" description="Low complexity" evidence="1">
    <location>
        <begin position="458"/>
        <end position="470"/>
    </location>
</feature>
<dbReference type="KEGG" id="pbl:PAAG_07994"/>
<evidence type="ECO:0000256" key="1">
    <source>
        <dbReference type="SAM" id="MobiDB-lite"/>
    </source>
</evidence>
<dbReference type="Pfam" id="PF01636">
    <property type="entry name" value="APH"/>
    <property type="match status" value="1"/>
</dbReference>
<evidence type="ECO:0000259" key="2">
    <source>
        <dbReference type="Pfam" id="PF01636"/>
    </source>
</evidence>
<gene>
    <name evidence="3" type="ORF">PAAG_07994</name>
</gene>
<feature type="region of interest" description="Disordered" evidence="1">
    <location>
        <begin position="772"/>
        <end position="796"/>
    </location>
</feature>